<evidence type="ECO:0000313" key="17">
    <source>
        <dbReference type="Proteomes" id="UP001516400"/>
    </source>
</evidence>
<keyword evidence="5" id="KW-0677">Repeat</keyword>
<evidence type="ECO:0000256" key="10">
    <source>
        <dbReference type="ARBA" id="ARBA00050907"/>
    </source>
</evidence>
<evidence type="ECO:0000256" key="8">
    <source>
        <dbReference type="ARBA" id="ARBA00023128"/>
    </source>
</evidence>
<dbReference type="GO" id="GO:0015215">
    <property type="term" value="F:nucleotide transmembrane transporter activity"/>
    <property type="evidence" value="ECO:0007669"/>
    <property type="project" value="UniProtKB-ARBA"/>
</dbReference>
<keyword evidence="7" id="KW-1133">Transmembrane helix</keyword>
<dbReference type="InterPro" id="IPR044712">
    <property type="entry name" value="SLC25A32-like"/>
</dbReference>
<feature type="repeat" description="Solcar" evidence="14">
    <location>
        <begin position="224"/>
        <end position="308"/>
    </location>
</feature>
<keyword evidence="8" id="KW-0496">Mitochondrion</keyword>
<dbReference type="PROSITE" id="PS50920">
    <property type="entry name" value="SOLCAR"/>
    <property type="match status" value="3"/>
</dbReference>
<feature type="repeat" description="Solcar" evidence="14">
    <location>
        <begin position="122"/>
        <end position="211"/>
    </location>
</feature>
<evidence type="ECO:0000256" key="7">
    <source>
        <dbReference type="ARBA" id="ARBA00022989"/>
    </source>
</evidence>
<evidence type="ECO:0000256" key="6">
    <source>
        <dbReference type="ARBA" id="ARBA00022792"/>
    </source>
</evidence>
<evidence type="ECO:0000256" key="1">
    <source>
        <dbReference type="ARBA" id="ARBA00004448"/>
    </source>
</evidence>
<feature type="repeat" description="Solcar" evidence="14">
    <location>
        <begin position="23"/>
        <end position="112"/>
    </location>
</feature>
<dbReference type="EMBL" id="JABFTP020000103">
    <property type="protein sequence ID" value="KAL3276650.1"/>
    <property type="molecule type" value="Genomic_DNA"/>
</dbReference>
<comment type="catalytic activity">
    <reaction evidence="10">
        <text>FAD(in) = FAD(out)</text>
        <dbReference type="Rhea" id="RHEA:76535"/>
        <dbReference type="ChEBI" id="CHEBI:57692"/>
    </reaction>
</comment>
<evidence type="ECO:0000256" key="5">
    <source>
        <dbReference type="ARBA" id="ARBA00022737"/>
    </source>
</evidence>
<organism evidence="16 17">
    <name type="scientific">Cryptolaemus montrouzieri</name>
    <dbReference type="NCBI Taxonomy" id="559131"/>
    <lineage>
        <taxon>Eukaryota</taxon>
        <taxon>Metazoa</taxon>
        <taxon>Ecdysozoa</taxon>
        <taxon>Arthropoda</taxon>
        <taxon>Hexapoda</taxon>
        <taxon>Insecta</taxon>
        <taxon>Pterygota</taxon>
        <taxon>Neoptera</taxon>
        <taxon>Endopterygota</taxon>
        <taxon>Coleoptera</taxon>
        <taxon>Polyphaga</taxon>
        <taxon>Cucujiformia</taxon>
        <taxon>Coccinelloidea</taxon>
        <taxon>Coccinellidae</taxon>
        <taxon>Scymninae</taxon>
        <taxon>Scymnini</taxon>
        <taxon>Cryptolaemus</taxon>
    </lineage>
</organism>
<dbReference type="PRINTS" id="PR00926">
    <property type="entry name" value="MITOCARRIER"/>
</dbReference>
<name>A0ABD2NDX4_9CUCU</name>
<dbReference type="PANTHER" id="PTHR45683">
    <property type="entry name" value="MITOCHONDRIAL NICOTINAMIDE ADENINE DINUCLEOTIDE TRANSPORTER 1-RELATED-RELATED"/>
    <property type="match status" value="1"/>
</dbReference>
<comment type="subcellular location">
    <subcellularLocation>
        <location evidence="1">Mitochondrion inner membrane</location>
        <topology evidence="1">Multi-pass membrane protein</topology>
    </subcellularLocation>
</comment>
<dbReference type="SUPFAM" id="SSF103506">
    <property type="entry name" value="Mitochondrial carrier"/>
    <property type="match status" value="1"/>
</dbReference>
<proteinExistence type="inferred from homology"/>
<evidence type="ECO:0000256" key="2">
    <source>
        <dbReference type="ARBA" id="ARBA00006375"/>
    </source>
</evidence>
<dbReference type="InterPro" id="IPR023395">
    <property type="entry name" value="MCP_dom_sf"/>
</dbReference>
<dbReference type="InterPro" id="IPR018108">
    <property type="entry name" value="MCP_transmembrane"/>
</dbReference>
<evidence type="ECO:0000256" key="13">
    <source>
        <dbReference type="ARBA" id="ARBA00079992"/>
    </source>
</evidence>
<evidence type="ECO:0000256" key="15">
    <source>
        <dbReference type="RuleBase" id="RU000488"/>
    </source>
</evidence>
<keyword evidence="9 14" id="KW-0472">Membrane</keyword>
<evidence type="ECO:0000256" key="9">
    <source>
        <dbReference type="ARBA" id="ARBA00023136"/>
    </source>
</evidence>
<dbReference type="Pfam" id="PF00153">
    <property type="entry name" value="Mito_carr"/>
    <property type="match status" value="3"/>
</dbReference>
<keyword evidence="4 14" id="KW-0812">Transmembrane</keyword>
<evidence type="ECO:0000256" key="12">
    <source>
        <dbReference type="ARBA" id="ARBA00070508"/>
    </source>
</evidence>
<evidence type="ECO:0000256" key="4">
    <source>
        <dbReference type="ARBA" id="ARBA00022692"/>
    </source>
</evidence>
<comment type="function">
    <text evidence="11">Facilitates flavin adenine dinucleotide (FAD) translocation across the mitochondrial inner membrane into the mitochondrial matrix where it acts as a redox cofactor to assist flavoenzyme activities in fundamental metabolic processes including fatty acid beta-oxidation, amino acid and choline metabolism as well as mitochondrial electron transportation. In particular, provides FAD to DLD dehydrogenase of the glycine cleavage system, part of mitochondrial one-carbon metabolic pathway involved in neural tube closure in early embryogenesis.</text>
</comment>
<keyword evidence="3 15" id="KW-0813">Transport</keyword>
<dbReference type="GO" id="GO:0015711">
    <property type="term" value="P:organic anion transport"/>
    <property type="evidence" value="ECO:0007669"/>
    <property type="project" value="UniProtKB-ARBA"/>
</dbReference>
<reference evidence="16 17" key="1">
    <citation type="journal article" date="2021" name="BMC Biol.">
        <title>Horizontally acquired antibacterial genes associated with adaptive radiation of ladybird beetles.</title>
        <authorList>
            <person name="Li H.S."/>
            <person name="Tang X.F."/>
            <person name="Huang Y.H."/>
            <person name="Xu Z.Y."/>
            <person name="Chen M.L."/>
            <person name="Du X.Y."/>
            <person name="Qiu B.Y."/>
            <person name="Chen P.T."/>
            <person name="Zhang W."/>
            <person name="Slipinski A."/>
            <person name="Escalona H.E."/>
            <person name="Waterhouse R.M."/>
            <person name="Zwick A."/>
            <person name="Pang H."/>
        </authorList>
    </citation>
    <scope>NUCLEOTIDE SEQUENCE [LARGE SCALE GENOMIC DNA]</scope>
    <source>
        <strain evidence="16">SYSU2018</strain>
    </source>
</reference>
<keyword evidence="6" id="KW-0999">Mitochondrion inner membrane</keyword>
<sequence>MTVSQNSIDNSKTRVEDVSFLSHVKYEHLVAGVSGGVISSLILHPLDLLKIRFEVNNGLDYNPQYKGIINGLTTIFKQEGVRGLYRGAVPSTIGAGSSWGLYFYFYTALKTWQQDGNIDKTLSPGQHLVAASEAGLFTLVLTNPIWVCKTRLCLQSSVNIPKTHYTGMIDTLVKLYKTEGILGWYKGFLPGMLGVSHGAIQFMAYEQMKIIYYKHKDIPISTKLGVLEYLSFAAISKAIAVSVTYPYQVIRARLQNQIYSFEGMGDCVRQTWLLEGLNGFYKGLGINLLRVVPATMITFVTYENISHFLITFKTNS</sequence>
<dbReference type="Gene3D" id="1.50.40.10">
    <property type="entry name" value="Mitochondrial carrier domain"/>
    <property type="match status" value="2"/>
</dbReference>
<dbReference type="FunFam" id="1.50.40.10:FF:000025">
    <property type="entry name" value="mitochondrial folate transporter/carrier"/>
    <property type="match status" value="1"/>
</dbReference>
<protein>
    <recommendedName>
        <fullName evidence="12">Solute carrier family 25 member 32</fullName>
    </recommendedName>
    <alternativeName>
        <fullName evidence="13">Mitochondrial FAD transporter</fullName>
    </alternativeName>
</protein>
<evidence type="ECO:0000313" key="16">
    <source>
        <dbReference type="EMBL" id="KAL3276650.1"/>
    </source>
</evidence>
<evidence type="ECO:0000256" key="3">
    <source>
        <dbReference type="ARBA" id="ARBA00022448"/>
    </source>
</evidence>
<dbReference type="GO" id="GO:0005743">
    <property type="term" value="C:mitochondrial inner membrane"/>
    <property type="evidence" value="ECO:0007669"/>
    <property type="project" value="UniProtKB-SubCell"/>
</dbReference>
<dbReference type="InterPro" id="IPR002067">
    <property type="entry name" value="MCP"/>
</dbReference>
<evidence type="ECO:0000256" key="14">
    <source>
        <dbReference type="PROSITE-ProRule" id="PRU00282"/>
    </source>
</evidence>
<evidence type="ECO:0000256" key="11">
    <source>
        <dbReference type="ARBA" id="ARBA00058619"/>
    </source>
</evidence>
<dbReference type="AlphaFoldDB" id="A0ABD2NDX4"/>
<accession>A0ABD2NDX4</accession>
<gene>
    <name evidence="16" type="ORF">HHI36_012022</name>
</gene>
<dbReference type="Proteomes" id="UP001516400">
    <property type="component" value="Unassembled WGS sequence"/>
</dbReference>
<comment type="caution">
    <text evidence="16">The sequence shown here is derived from an EMBL/GenBank/DDBJ whole genome shotgun (WGS) entry which is preliminary data.</text>
</comment>
<comment type="similarity">
    <text evidence="2 15">Belongs to the mitochondrial carrier (TC 2.A.29) family.</text>
</comment>
<keyword evidence="17" id="KW-1185">Reference proteome</keyword>